<dbReference type="RefSeq" id="WP_272207390.1">
    <property type="nucleotide sequence ID" value="NZ_JAQONC010000001.1"/>
</dbReference>
<dbReference type="AlphaFoldDB" id="A0AAJ1HRP9"/>
<comment type="caution">
    <text evidence="1">The sequence shown here is derived from an EMBL/GenBank/DDBJ whole genome shotgun (WGS) entry which is preliminary data.</text>
</comment>
<evidence type="ECO:0000313" key="2">
    <source>
        <dbReference type="Proteomes" id="UP001218021"/>
    </source>
</evidence>
<sequence length="157" mass="17592">MENKNQTTQFERYMLIGSEQEEEVELLAAEKTDPQIMMLLAAAIAKVFEDVYATNMPLRNLADCLRIFYNIQNANKSEETMRKLVQAVISESFEGTELEGKDVAVGTIDEMVNDMEMDDAKEILGITYLTIRSYLDGRGGLLGDADISAYADDDEEA</sequence>
<gene>
    <name evidence="1" type="ORF">PO158_09125</name>
</gene>
<organism evidence="1 2">
    <name type="scientific">Limosilactobacillus mucosae</name>
    <name type="common">Lactobacillus mucosae</name>
    <dbReference type="NCBI Taxonomy" id="97478"/>
    <lineage>
        <taxon>Bacteria</taxon>
        <taxon>Bacillati</taxon>
        <taxon>Bacillota</taxon>
        <taxon>Bacilli</taxon>
        <taxon>Lactobacillales</taxon>
        <taxon>Lactobacillaceae</taxon>
        <taxon>Limosilactobacillus</taxon>
    </lineage>
</organism>
<evidence type="ECO:0000313" key="1">
    <source>
        <dbReference type="EMBL" id="MDC2828440.1"/>
    </source>
</evidence>
<protein>
    <submittedName>
        <fullName evidence="1">Uncharacterized protein</fullName>
    </submittedName>
</protein>
<reference evidence="1" key="1">
    <citation type="submission" date="2023-01" db="EMBL/GenBank/DDBJ databases">
        <title>Genome analysis of 13 Lactobacillus isolated from gut of wild boar.</title>
        <authorList>
            <person name="Papp P."/>
            <person name="Libisch B."/>
            <person name="Nagy T."/>
            <person name="Olasz F."/>
        </authorList>
    </citation>
    <scope>NUCLEOTIDE SEQUENCE</scope>
    <source>
        <strain evidence="1">F108</strain>
    </source>
</reference>
<accession>A0AAJ1HRP9</accession>
<name>A0AAJ1HRP9_LIMMU</name>
<proteinExistence type="predicted"/>
<dbReference type="EMBL" id="JAQOND010000032">
    <property type="protein sequence ID" value="MDC2828440.1"/>
    <property type="molecule type" value="Genomic_DNA"/>
</dbReference>
<dbReference type="Proteomes" id="UP001218021">
    <property type="component" value="Unassembled WGS sequence"/>
</dbReference>